<dbReference type="EC" id="3.6.-.-" evidence="7"/>
<feature type="coiled-coil region" evidence="9">
    <location>
        <begin position="140"/>
        <end position="167"/>
    </location>
</feature>
<dbReference type="InterPro" id="IPR027368">
    <property type="entry name" value="MnmE_dom2"/>
</dbReference>
<protein>
    <recommendedName>
        <fullName evidence="7">tRNA modification GTPase MnmE</fullName>
        <ecNumber evidence="7">3.6.-.-</ecNumber>
    </recommendedName>
</protein>
<dbReference type="Gene3D" id="3.40.50.300">
    <property type="entry name" value="P-loop containing nucleotide triphosphate hydrolases"/>
    <property type="match status" value="1"/>
</dbReference>
<dbReference type="GO" id="GO:0046872">
    <property type="term" value="F:metal ion binding"/>
    <property type="evidence" value="ECO:0007669"/>
    <property type="project" value="UniProtKB-KW"/>
</dbReference>
<evidence type="ECO:0000256" key="3">
    <source>
        <dbReference type="ARBA" id="ARBA00022741"/>
    </source>
</evidence>
<dbReference type="GO" id="GO:0030488">
    <property type="term" value="P:tRNA methylation"/>
    <property type="evidence" value="ECO:0007669"/>
    <property type="project" value="TreeGrafter"/>
</dbReference>
<dbReference type="PRINTS" id="PR00326">
    <property type="entry name" value="GTP1OBG"/>
</dbReference>
<dbReference type="Gene3D" id="3.30.1360.120">
    <property type="entry name" value="Probable tRNA modification gtpase trme, domain 1"/>
    <property type="match status" value="1"/>
</dbReference>
<evidence type="ECO:0000256" key="2">
    <source>
        <dbReference type="ARBA" id="ARBA00022694"/>
    </source>
</evidence>
<keyword evidence="6 7" id="KW-0342">GTP-binding</keyword>
<evidence type="ECO:0000256" key="5">
    <source>
        <dbReference type="ARBA" id="ARBA00022958"/>
    </source>
</evidence>
<evidence type="ECO:0000256" key="1">
    <source>
        <dbReference type="ARBA" id="ARBA00011043"/>
    </source>
</evidence>
<dbReference type="GO" id="GO:0005525">
    <property type="term" value="F:GTP binding"/>
    <property type="evidence" value="ECO:0007669"/>
    <property type="project" value="UniProtKB-UniRule"/>
</dbReference>
<comment type="cofactor">
    <cofactor evidence="7">
        <name>K(+)</name>
        <dbReference type="ChEBI" id="CHEBI:29103"/>
    </cofactor>
    <text evidence="7">Binds 1 potassium ion per subunit.</text>
</comment>
<keyword evidence="7" id="KW-0378">Hydrolase</keyword>
<keyword evidence="2 7" id="KW-0819">tRNA processing</keyword>
<keyword evidence="9" id="KW-0175">Coiled coil</keyword>
<comment type="caution">
    <text evidence="7">Lacks conserved residue(s) required for the propagation of feature annotation.</text>
</comment>
<dbReference type="FunFam" id="3.40.50.300:FF:000494">
    <property type="entry name" value="tRNA modification GTPase MnmE"/>
    <property type="match status" value="1"/>
</dbReference>
<accession>A0A7G1G5C3</accession>
<feature type="binding site" evidence="7">
    <location>
        <position position="241"/>
    </location>
    <ligand>
        <name>K(+)</name>
        <dbReference type="ChEBI" id="CHEBI:29103"/>
    </ligand>
</feature>
<organism evidence="11 12">
    <name type="scientific">Tepiditoga spiralis</name>
    <dbReference type="NCBI Taxonomy" id="2108365"/>
    <lineage>
        <taxon>Bacteria</taxon>
        <taxon>Thermotogati</taxon>
        <taxon>Thermotogota</taxon>
        <taxon>Thermotogae</taxon>
        <taxon>Petrotogales</taxon>
        <taxon>Petrotogaceae</taxon>
        <taxon>Tepiditoga</taxon>
    </lineage>
</organism>
<dbReference type="InterPro" id="IPR025867">
    <property type="entry name" value="MnmE_helical"/>
</dbReference>
<dbReference type="InterPro" id="IPR031168">
    <property type="entry name" value="G_TrmE"/>
</dbReference>
<keyword evidence="12" id="KW-1185">Reference proteome</keyword>
<feature type="binding site" evidence="7">
    <location>
        <position position="226"/>
    </location>
    <ligand>
        <name>Mg(2+)</name>
        <dbReference type="ChEBI" id="CHEBI:18420"/>
    </ligand>
</feature>
<evidence type="ECO:0000256" key="7">
    <source>
        <dbReference type="HAMAP-Rule" id="MF_00379"/>
    </source>
</evidence>
<dbReference type="GO" id="GO:0002098">
    <property type="term" value="P:tRNA wobble uridine modification"/>
    <property type="evidence" value="ECO:0007669"/>
    <property type="project" value="TreeGrafter"/>
</dbReference>
<evidence type="ECO:0000256" key="6">
    <source>
        <dbReference type="ARBA" id="ARBA00023134"/>
    </source>
</evidence>
<dbReference type="Pfam" id="PF10396">
    <property type="entry name" value="TrmE_N"/>
    <property type="match status" value="1"/>
</dbReference>
<keyword evidence="3 7" id="KW-0547">Nucleotide-binding</keyword>
<feature type="binding site" evidence="7">
    <location>
        <begin position="222"/>
        <end position="227"/>
    </location>
    <ligand>
        <name>GTP</name>
        <dbReference type="ChEBI" id="CHEBI:37565"/>
    </ligand>
</feature>
<comment type="function">
    <text evidence="7">Exhibits a very high intrinsic GTPase hydrolysis rate. Involved in the addition of a carboxymethylaminomethyl (cmnm) group at the wobble position (U34) of certain tRNAs, forming tRNA-cmnm(5)s(2)U34.</text>
</comment>
<dbReference type="KEGG" id="ocy:OSSY52_14560"/>
<evidence type="ECO:0000259" key="10">
    <source>
        <dbReference type="PROSITE" id="PS51709"/>
    </source>
</evidence>
<dbReference type="HAMAP" id="MF_00379">
    <property type="entry name" value="GTPase_MnmE"/>
    <property type="match status" value="1"/>
</dbReference>
<feature type="domain" description="TrmE-type G" evidence="10">
    <location>
        <begin position="212"/>
        <end position="370"/>
    </location>
</feature>
<dbReference type="InterPro" id="IPR004520">
    <property type="entry name" value="GTPase_MnmE"/>
</dbReference>
<dbReference type="Pfam" id="PF01926">
    <property type="entry name" value="MMR_HSR1"/>
    <property type="match status" value="1"/>
</dbReference>
<feature type="binding site" evidence="7">
    <location>
        <position position="246"/>
    </location>
    <ligand>
        <name>K(+)</name>
        <dbReference type="ChEBI" id="CHEBI:29103"/>
    </ligand>
</feature>
<feature type="binding site" evidence="7">
    <location>
        <begin position="241"/>
        <end position="247"/>
    </location>
    <ligand>
        <name>GTP</name>
        <dbReference type="ChEBI" id="CHEBI:37565"/>
    </ligand>
</feature>
<dbReference type="CDD" id="cd14858">
    <property type="entry name" value="TrmE_N"/>
    <property type="match status" value="1"/>
</dbReference>
<feature type="binding site" evidence="7">
    <location>
        <position position="243"/>
    </location>
    <ligand>
        <name>K(+)</name>
        <dbReference type="ChEBI" id="CHEBI:29103"/>
    </ligand>
</feature>
<dbReference type="Pfam" id="PF12631">
    <property type="entry name" value="MnmE_helical"/>
    <property type="match status" value="1"/>
</dbReference>
<feature type="binding site" evidence="7">
    <location>
        <begin position="266"/>
        <end position="269"/>
    </location>
    <ligand>
        <name>GTP</name>
        <dbReference type="ChEBI" id="CHEBI:37565"/>
    </ligand>
</feature>
<evidence type="ECO:0000256" key="9">
    <source>
        <dbReference type="SAM" id="Coils"/>
    </source>
</evidence>
<dbReference type="InterPro" id="IPR027266">
    <property type="entry name" value="TrmE/GcvT-like"/>
</dbReference>
<dbReference type="PROSITE" id="PS51709">
    <property type="entry name" value="G_TRME"/>
    <property type="match status" value="1"/>
</dbReference>
<evidence type="ECO:0000256" key="8">
    <source>
        <dbReference type="RuleBase" id="RU003313"/>
    </source>
</evidence>
<dbReference type="InParanoid" id="A0A7G1G5C3"/>
<gene>
    <name evidence="7 11" type="primary">mnmE</name>
    <name evidence="7" type="synonym">trmE</name>
    <name evidence="11" type="ORF">OSSY52_14560</name>
</gene>
<dbReference type="GO" id="GO:0005829">
    <property type="term" value="C:cytosol"/>
    <property type="evidence" value="ECO:0007669"/>
    <property type="project" value="TreeGrafter"/>
</dbReference>
<dbReference type="SUPFAM" id="SSF52540">
    <property type="entry name" value="P-loop containing nucleoside triphosphate hydrolases"/>
    <property type="match status" value="1"/>
</dbReference>
<dbReference type="Gene3D" id="1.20.120.430">
    <property type="entry name" value="tRNA modification GTPase MnmE domain 2"/>
    <property type="match status" value="1"/>
</dbReference>
<name>A0A7G1G5C3_9BACT</name>
<feature type="binding site" evidence="7">
    <location>
        <position position="222"/>
    </location>
    <ligand>
        <name>K(+)</name>
        <dbReference type="ChEBI" id="CHEBI:29103"/>
    </ligand>
</feature>
<evidence type="ECO:0000256" key="4">
    <source>
        <dbReference type="ARBA" id="ARBA00022842"/>
    </source>
</evidence>
<keyword evidence="7" id="KW-0963">Cytoplasm</keyword>
<sequence>MIYDTIAAISTPNGTGALSIIRVSGKDIIKIIDKILKKKNFESKKMYYGWIYDNDEKVDEVTWVYHKSPNSYTGEEMLEIFGHGGKLITYKVYKTILKNGARPAVEGEFSKRAVLNGKMDLIKAESINDVIHANTEYALKASFKQLSENLSKKINNIKEKLLNVAARIEVEMDYPDDFEEDNYDLEKKLISIKEDSEKILKNSDNGIIAVQGLKVTIVGKPNSGKSTLLNALLKKDRAIVTDIPGTTRDTIEESLNIKGIYLKIIDTAGIRETKDIVEKIGVEKSKKSIDESDLILFVVDGTNKISKEDKEIYEYIQKKNKKRIILINKKDDVNFKEDLLNKFNKEIVLKISAKNQNVSELEDKIYEMYYKDLDIKDPTLITERQKYTFEEALENINSAIKGISQEIPNDIIMYDIKNSIKKIMELTGEDYTEELLNKMFSNFCVGK</sequence>
<dbReference type="PANTHER" id="PTHR42714">
    <property type="entry name" value="TRNA MODIFICATION GTPASE GTPBP3"/>
    <property type="match status" value="1"/>
</dbReference>
<feature type="binding site" evidence="7">
    <location>
        <position position="22"/>
    </location>
    <ligand>
        <name>(6S)-5-formyl-5,6,7,8-tetrahydrofolate</name>
        <dbReference type="ChEBI" id="CHEBI:57457"/>
    </ligand>
</feature>
<proteinExistence type="inferred from homology"/>
<dbReference type="RefSeq" id="WP_190613772.1">
    <property type="nucleotide sequence ID" value="NZ_AP018712.1"/>
</dbReference>
<evidence type="ECO:0000313" key="12">
    <source>
        <dbReference type="Proteomes" id="UP000516361"/>
    </source>
</evidence>
<feature type="binding site" evidence="7">
    <location>
        <position position="247"/>
    </location>
    <ligand>
        <name>Mg(2+)</name>
        <dbReference type="ChEBI" id="CHEBI:18420"/>
    </ligand>
</feature>
<comment type="similarity">
    <text evidence="1 7 8">Belongs to the TRAFAC class TrmE-Era-EngA-EngB-Septin-like GTPase superfamily. TrmE GTPase family.</text>
</comment>
<dbReference type="InterPro" id="IPR018948">
    <property type="entry name" value="GTP-bd_TrmE_N"/>
</dbReference>
<feature type="binding site" evidence="7">
    <location>
        <position position="79"/>
    </location>
    <ligand>
        <name>(6S)-5-formyl-5,6,7,8-tetrahydrofolate</name>
        <dbReference type="ChEBI" id="CHEBI:57457"/>
    </ligand>
</feature>
<keyword evidence="4 7" id="KW-0460">Magnesium</keyword>
<dbReference type="FunCoup" id="A0A7G1G5C3">
    <property type="interactions" value="377"/>
</dbReference>
<dbReference type="NCBIfam" id="TIGR00231">
    <property type="entry name" value="small_GTP"/>
    <property type="match status" value="1"/>
</dbReference>
<comment type="subcellular location">
    <subcellularLocation>
        <location evidence="7">Cytoplasm</location>
    </subcellularLocation>
</comment>
<dbReference type="PANTHER" id="PTHR42714:SF2">
    <property type="entry name" value="TRNA MODIFICATION GTPASE GTPBP3, MITOCHONDRIAL"/>
    <property type="match status" value="1"/>
</dbReference>
<dbReference type="AlphaFoldDB" id="A0A7G1G5C3"/>
<comment type="subunit">
    <text evidence="7">Homodimer. Heterotetramer of two MnmE and two MnmG subunits.</text>
</comment>
<feature type="binding site" evidence="7">
    <location>
        <position position="447"/>
    </location>
    <ligand>
        <name>(6S)-5-formyl-5,6,7,8-tetrahydrofolate</name>
        <dbReference type="ChEBI" id="CHEBI:57457"/>
    </ligand>
</feature>
<dbReference type="NCBIfam" id="TIGR00450">
    <property type="entry name" value="mnmE_trmE_thdF"/>
    <property type="match status" value="1"/>
</dbReference>
<feature type="binding site" evidence="7">
    <location>
        <position position="118"/>
    </location>
    <ligand>
        <name>(6S)-5-formyl-5,6,7,8-tetrahydrofolate</name>
        <dbReference type="ChEBI" id="CHEBI:57457"/>
    </ligand>
</feature>
<dbReference type="InterPro" id="IPR027417">
    <property type="entry name" value="P-loop_NTPase"/>
</dbReference>
<dbReference type="InterPro" id="IPR006073">
    <property type="entry name" value="GTP-bd"/>
</dbReference>
<keyword evidence="7" id="KW-0479">Metal-binding</keyword>
<dbReference type="EMBL" id="AP018712">
    <property type="protein sequence ID" value="BBE31315.1"/>
    <property type="molecule type" value="Genomic_DNA"/>
</dbReference>
<dbReference type="InterPro" id="IPR005225">
    <property type="entry name" value="Small_GTP-bd"/>
</dbReference>
<dbReference type="Proteomes" id="UP000516361">
    <property type="component" value="Chromosome"/>
</dbReference>
<evidence type="ECO:0000313" key="11">
    <source>
        <dbReference type="EMBL" id="BBE31315.1"/>
    </source>
</evidence>
<dbReference type="GO" id="GO:0003924">
    <property type="term" value="F:GTPase activity"/>
    <property type="evidence" value="ECO:0007669"/>
    <property type="project" value="UniProtKB-UniRule"/>
</dbReference>
<reference evidence="11 12" key="1">
    <citation type="submission" date="2018-06" db="EMBL/GenBank/DDBJ databases">
        <title>Genome sequencing of Oceanotoga sp. sy52.</title>
        <authorList>
            <person name="Mori K."/>
        </authorList>
    </citation>
    <scope>NUCLEOTIDE SEQUENCE [LARGE SCALE GENOMIC DNA]</scope>
    <source>
        <strain evidence="12">sy52</strain>
    </source>
</reference>
<dbReference type="CDD" id="cd04164">
    <property type="entry name" value="trmE"/>
    <property type="match status" value="1"/>
</dbReference>
<keyword evidence="5 7" id="KW-0630">Potassium</keyword>